<gene>
    <name evidence="7" type="ORF">FRY98_25125</name>
</gene>
<feature type="transmembrane region" description="Helical" evidence="6">
    <location>
        <begin position="285"/>
        <end position="305"/>
    </location>
</feature>
<dbReference type="GO" id="GO:0008360">
    <property type="term" value="P:regulation of cell shape"/>
    <property type="evidence" value="ECO:0007669"/>
    <property type="project" value="UniProtKB-KW"/>
</dbReference>
<dbReference type="RefSeq" id="WP_148457305.1">
    <property type="nucleotide sequence ID" value="NZ_BORZ01000015.1"/>
</dbReference>
<dbReference type="Pfam" id="PF01098">
    <property type="entry name" value="FTSW_RODA_SPOVE"/>
    <property type="match status" value="1"/>
</dbReference>
<keyword evidence="8" id="KW-1185">Reference proteome</keyword>
<reference evidence="7 8" key="1">
    <citation type="submission" date="2019-08" db="EMBL/GenBank/DDBJ databases">
        <title>Genome sequencing of Paenibacillus faecis DSM 23593(T).</title>
        <authorList>
            <person name="Kook J.-K."/>
            <person name="Park S.-N."/>
            <person name="Lim Y.K."/>
        </authorList>
    </citation>
    <scope>NUCLEOTIDE SEQUENCE [LARGE SCALE GENOMIC DNA]</scope>
    <source>
        <strain evidence="7 8">DSM 23593</strain>
    </source>
</reference>
<evidence type="ECO:0000256" key="3">
    <source>
        <dbReference type="ARBA" id="ARBA00022960"/>
    </source>
</evidence>
<dbReference type="GO" id="GO:0032153">
    <property type="term" value="C:cell division site"/>
    <property type="evidence" value="ECO:0007669"/>
    <property type="project" value="TreeGrafter"/>
</dbReference>
<feature type="transmembrane region" description="Helical" evidence="6">
    <location>
        <begin position="138"/>
        <end position="156"/>
    </location>
</feature>
<feature type="transmembrane region" description="Helical" evidence="6">
    <location>
        <begin position="317"/>
        <end position="339"/>
    </location>
</feature>
<keyword evidence="5 6" id="KW-0472">Membrane</keyword>
<organism evidence="7 8">
    <name type="scientific">Paenibacillus faecis</name>
    <dbReference type="NCBI Taxonomy" id="862114"/>
    <lineage>
        <taxon>Bacteria</taxon>
        <taxon>Bacillati</taxon>
        <taxon>Bacillota</taxon>
        <taxon>Bacilli</taxon>
        <taxon>Bacillales</taxon>
        <taxon>Paenibacillaceae</taxon>
        <taxon>Paenibacillus</taxon>
    </lineage>
</organism>
<dbReference type="PROSITE" id="PS00428">
    <property type="entry name" value="FTSW_RODA_SPOVE"/>
    <property type="match status" value="1"/>
</dbReference>
<dbReference type="EMBL" id="VSDO01000005">
    <property type="protein sequence ID" value="TYA11046.1"/>
    <property type="molecule type" value="Genomic_DNA"/>
</dbReference>
<evidence type="ECO:0000313" key="7">
    <source>
        <dbReference type="EMBL" id="TYA11046.1"/>
    </source>
</evidence>
<feature type="transmembrane region" description="Helical" evidence="6">
    <location>
        <begin position="70"/>
        <end position="89"/>
    </location>
</feature>
<evidence type="ECO:0000256" key="1">
    <source>
        <dbReference type="ARBA" id="ARBA00004141"/>
    </source>
</evidence>
<accession>A0A5D0CM65</accession>
<evidence type="ECO:0000313" key="8">
    <source>
        <dbReference type="Proteomes" id="UP000325218"/>
    </source>
</evidence>
<dbReference type="InterPro" id="IPR001182">
    <property type="entry name" value="FtsW/RodA"/>
</dbReference>
<dbReference type="AlphaFoldDB" id="A0A5D0CM65"/>
<dbReference type="Proteomes" id="UP000325218">
    <property type="component" value="Unassembled WGS sequence"/>
</dbReference>
<comment type="subcellular location">
    <subcellularLocation>
        <location evidence="1">Membrane</location>
        <topology evidence="1">Multi-pass membrane protein</topology>
    </subcellularLocation>
</comment>
<evidence type="ECO:0000256" key="2">
    <source>
        <dbReference type="ARBA" id="ARBA00022692"/>
    </source>
</evidence>
<keyword evidence="2 6" id="KW-0812">Transmembrane</keyword>
<keyword evidence="4 6" id="KW-1133">Transmembrane helix</keyword>
<feature type="transmembrane region" description="Helical" evidence="6">
    <location>
        <begin position="351"/>
        <end position="372"/>
    </location>
</feature>
<evidence type="ECO:0000256" key="4">
    <source>
        <dbReference type="ARBA" id="ARBA00022989"/>
    </source>
</evidence>
<dbReference type="OrthoDB" id="9812661at2"/>
<dbReference type="PANTHER" id="PTHR30474:SF1">
    <property type="entry name" value="PEPTIDOGLYCAN GLYCOSYLTRANSFERASE MRDB"/>
    <property type="match status" value="1"/>
</dbReference>
<name>A0A5D0CM65_9BACL</name>
<proteinExistence type="predicted"/>
<dbReference type="PANTHER" id="PTHR30474">
    <property type="entry name" value="CELL CYCLE PROTEIN"/>
    <property type="match status" value="1"/>
</dbReference>
<feature type="transmembrane region" description="Helical" evidence="6">
    <location>
        <begin position="162"/>
        <end position="177"/>
    </location>
</feature>
<sequence>MFFKLKKVDWPMVGILLLFMIFSTMLVRSAIAPYETQFRAYDLKTLAFYVAGFIVVFGMALVDYRTLLKYSWYIYGAGCVSLVAVYLLAPEINGARSWFELPGGLQFQPAELVKIILIMTVAYMLGQRNGQPLRFRRDIVPITAMTMLPFLLVLIQPDLGNAIIYLVILIAMLWIGNTKYSHVLIGLTVVIAALIAFVTLFNVYNTQIHDYLEKHQKLHWYQRINTFINPDQASNDDKHQSNYAKIAIGSGGLTGDGYMKGELKNKKFVPYPYSDSIFVVVGEEFGFLGSSALLLVYFLFIYRMILIAMHCFDRMGAYIIVGIVAMFLFQIFENVGMMIGLMPITGITLPFISYGGTSLLINMLCIGLVFSIQLHQEKYKVD</sequence>
<dbReference type="InterPro" id="IPR018365">
    <property type="entry name" value="Cell_cycle_FtsW-rel_CS"/>
</dbReference>
<dbReference type="GO" id="GO:0015648">
    <property type="term" value="F:lipid-linked peptidoglycan transporter activity"/>
    <property type="evidence" value="ECO:0007669"/>
    <property type="project" value="TreeGrafter"/>
</dbReference>
<dbReference type="GO" id="GO:0005886">
    <property type="term" value="C:plasma membrane"/>
    <property type="evidence" value="ECO:0007669"/>
    <property type="project" value="TreeGrafter"/>
</dbReference>
<protein>
    <submittedName>
        <fullName evidence="7">Rod shape-determining protein RodA</fullName>
    </submittedName>
</protein>
<evidence type="ECO:0000256" key="6">
    <source>
        <dbReference type="SAM" id="Phobius"/>
    </source>
</evidence>
<feature type="transmembrane region" description="Helical" evidence="6">
    <location>
        <begin position="45"/>
        <end position="63"/>
    </location>
</feature>
<dbReference type="GO" id="GO:0051301">
    <property type="term" value="P:cell division"/>
    <property type="evidence" value="ECO:0007669"/>
    <property type="project" value="InterPro"/>
</dbReference>
<evidence type="ECO:0000256" key="5">
    <source>
        <dbReference type="ARBA" id="ARBA00023136"/>
    </source>
</evidence>
<comment type="caution">
    <text evidence="7">The sequence shown here is derived from an EMBL/GenBank/DDBJ whole genome shotgun (WGS) entry which is preliminary data.</text>
</comment>
<feature type="transmembrane region" description="Helical" evidence="6">
    <location>
        <begin position="184"/>
        <end position="204"/>
    </location>
</feature>
<keyword evidence="3" id="KW-0133">Cell shape</keyword>